<evidence type="ECO:0000313" key="4">
    <source>
        <dbReference type="Proteomes" id="UP000002745"/>
    </source>
</evidence>
<feature type="domain" description="Glycosyltransferase 2-like" evidence="2">
    <location>
        <begin position="9"/>
        <end position="144"/>
    </location>
</feature>
<evidence type="ECO:0000259" key="2">
    <source>
        <dbReference type="Pfam" id="PF00535"/>
    </source>
</evidence>
<proteinExistence type="predicted"/>
<sequence>MQKPQKFFIVTPVLDDWESLDKLIEDISAQPELAPHDIRILAVDDGSSAYERPNPERLVGPIKEIVVAHLRANQSHQRAIALGMAYVKEHYSEFSVLVMDSDGEDRPEEVAQLVERAADKPNSIIVARRRKRSEGTQFRAGYWVYKLLFSLLTGKDISFGNFSFIPQSKIDNVIYNSNIWNNFAATILRSRVPIEFVETDRGTRYFGESRMNVTSLMVHGLSAIAVFSDIVISRLIIALTGMFVLFSFGILAVIAAKFAVDYYNIPGLFLPGYATNIILALVNILVSSLFIGLLMILNLLTTRSQATALPSQLMVELIGKVETITLSEKAN</sequence>
<dbReference type="InterPro" id="IPR029044">
    <property type="entry name" value="Nucleotide-diphossugar_trans"/>
</dbReference>
<gene>
    <name evidence="3" type="ordered locus">Hbal_3204</name>
</gene>
<keyword evidence="3" id="KW-0808">Transferase</keyword>
<dbReference type="SUPFAM" id="SSF53448">
    <property type="entry name" value="Nucleotide-diphospho-sugar transferases"/>
    <property type="match status" value="1"/>
</dbReference>
<accession>C6XS30</accession>
<dbReference type="GO" id="GO:0016740">
    <property type="term" value="F:transferase activity"/>
    <property type="evidence" value="ECO:0007669"/>
    <property type="project" value="UniProtKB-KW"/>
</dbReference>
<keyword evidence="4" id="KW-1185">Reference proteome</keyword>
<dbReference type="InterPro" id="IPR001173">
    <property type="entry name" value="Glyco_trans_2-like"/>
</dbReference>
<dbReference type="eggNOG" id="COG0463">
    <property type="taxonomic scope" value="Bacteria"/>
</dbReference>
<geneLocation type="plasmid" evidence="3 4">
    <name>pHbal01</name>
</geneLocation>
<feature type="transmembrane region" description="Helical" evidence="1">
    <location>
        <begin position="276"/>
        <end position="300"/>
    </location>
</feature>
<dbReference type="CAZy" id="GT2">
    <property type="family name" value="Glycosyltransferase Family 2"/>
</dbReference>
<dbReference type="InterPro" id="IPR050256">
    <property type="entry name" value="Glycosyltransferase_2"/>
</dbReference>
<protein>
    <submittedName>
        <fullName evidence="3">Glycosyl transferase family 2</fullName>
    </submittedName>
</protein>
<dbReference type="EMBL" id="CP001679">
    <property type="protein sequence ID" value="ACT60871.1"/>
    <property type="molecule type" value="Genomic_DNA"/>
</dbReference>
<keyword evidence="3" id="KW-0614">Plasmid</keyword>
<keyword evidence="1" id="KW-0472">Membrane</keyword>
<keyword evidence="1" id="KW-0812">Transmembrane</keyword>
<reference evidence="4" key="1">
    <citation type="journal article" date="2011" name="J. Bacteriol.">
        <title>Genome sequences of eight morphologically diverse alphaproteobacteria.</title>
        <authorList>
            <consortium name="US DOE Joint Genome Institute"/>
            <person name="Brown P.J."/>
            <person name="Kysela D.T."/>
            <person name="Buechlein A."/>
            <person name="Hemmerich C."/>
            <person name="Brun Y.V."/>
        </authorList>
    </citation>
    <scope>NUCLEOTIDE SEQUENCE [LARGE SCALE GENOMIC DNA]</scope>
    <source>
        <strain evidence="4">ATCC 49814 / DSM 5838 / IFAM 1418</strain>
        <plasmid evidence="4">pHbal01</plasmid>
    </source>
</reference>
<dbReference type="Pfam" id="PF00535">
    <property type="entry name" value="Glycos_transf_2"/>
    <property type="match status" value="1"/>
</dbReference>
<evidence type="ECO:0000256" key="1">
    <source>
        <dbReference type="SAM" id="Phobius"/>
    </source>
</evidence>
<name>C6XS30_HIRBI</name>
<feature type="transmembrane region" description="Helical" evidence="1">
    <location>
        <begin position="235"/>
        <end position="256"/>
    </location>
</feature>
<keyword evidence="1" id="KW-1133">Transmembrane helix</keyword>
<organism evidence="3 4">
    <name type="scientific">Hirschia baltica (strain ATCC 49814 / DSM 5838 / IFAM 1418)</name>
    <dbReference type="NCBI Taxonomy" id="582402"/>
    <lineage>
        <taxon>Bacteria</taxon>
        <taxon>Pseudomonadati</taxon>
        <taxon>Pseudomonadota</taxon>
        <taxon>Alphaproteobacteria</taxon>
        <taxon>Hyphomonadales</taxon>
        <taxon>Hyphomonadaceae</taxon>
        <taxon>Hirschia</taxon>
    </lineage>
</organism>
<dbReference type="Gene3D" id="3.90.550.10">
    <property type="entry name" value="Spore Coat Polysaccharide Biosynthesis Protein SpsA, Chain A"/>
    <property type="match status" value="1"/>
</dbReference>
<dbReference type="AlphaFoldDB" id="C6XS30"/>
<evidence type="ECO:0000313" key="3">
    <source>
        <dbReference type="EMBL" id="ACT60871.1"/>
    </source>
</evidence>
<dbReference type="Proteomes" id="UP000002745">
    <property type="component" value="Plasmid pHbal01"/>
</dbReference>
<dbReference type="HOGENOM" id="CLU_078483_0_0_5"/>
<dbReference type="OrthoDB" id="9807795at2"/>
<dbReference type="PANTHER" id="PTHR48090">
    <property type="entry name" value="UNDECAPRENYL-PHOSPHATE 4-DEOXY-4-FORMAMIDO-L-ARABINOSE TRANSFERASE-RELATED"/>
    <property type="match status" value="1"/>
</dbReference>
<dbReference type="KEGG" id="hba:Hbal_3204"/>
<dbReference type="RefSeq" id="WP_012778258.1">
    <property type="nucleotide sequence ID" value="NC_012983.1"/>
</dbReference>